<evidence type="ECO:0000313" key="2">
    <source>
        <dbReference type="EMBL" id="JAE04924.1"/>
    </source>
</evidence>
<dbReference type="AlphaFoldDB" id="A0A0A9F129"/>
<proteinExistence type="predicted"/>
<dbReference type="EMBL" id="GBRH01192972">
    <property type="protein sequence ID" value="JAE04924.1"/>
    <property type="molecule type" value="Transcribed_RNA"/>
</dbReference>
<feature type="region of interest" description="Disordered" evidence="1">
    <location>
        <begin position="34"/>
        <end position="87"/>
    </location>
</feature>
<evidence type="ECO:0000256" key="1">
    <source>
        <dbReference type="SAM" id="MobiDB-lite"/>
    </source>
</evidence>
<protein>
    <submittedName>
        <fullName evidence="2">Uncharacterized protein</fullName>
    </submittedName>
</protein>
<sequence>MDLASVWVWEWWIRTDLDAATVLAAVGGRAGRSIVRQTTPSQGGEVAGAGSRPKAQGRGLQEQDARAGWTNAVDGRRKMATGASPHW</sequence>
<reference evidence="2" key="2">
    <citation type="journal article" date="2015" name="Data Brief">
        <title>Shoot transcriptome of the giant reed, Arundo donax.</title>
        <authorList>
            <person name="Barrero R.A."/>
            <person name="Guerrero F.D."/>
            <person name="Moolhuijzen P."/>
            <person name="Goolsby J.A."/>
            <person name="Tidwell J."/>
            <person name="Bellgard S.E."/>
            <person name="Bellgard M.I."/>
        </authorList>
    </citation>
    <scope>NUCLEOTIDE SEQUENCE</scope>
    <source>
        <tissue evidence="2">Shoot tissue taken approximately 20 cm above the soil surface</tissue>
    </source>
</reference>
<name>A0A0A9F129_ARUDO</name>
<accession>A0A0A9F129</accession>
<reference evidence="2" key="1">
    <citation type="submission" date="2014-09" db="EMBL/GenBank/DDBJ databases">
        <authorList>
            <person name="Magalhaes I.L.F."/>
            <person name="Oliveira U."/>
            <person name="Santos F.R."/>
            <person name="Vidigal T.H.D.A."/>
            <person name="Brescovit A.D."/>
            <person name="Santos A.J."/>
        </authorList>
    </citation>
    <scope>NUCLEOTIDE SEQUENCE</scope>
    <source>
        <tissue evidence="2">Shoot tissue taken approximately 20 cm above the soil surface</tissue>
    </source>
</reference>
<organism evidence="2">
    <name type="scientific">Arundo donax</name>
    <name type="common">Giant reed</name>
    <name type="synonym">Donax arundinaceus</name>
    <dbReference type="NCBI Taxonomy" id="35708"/>
    <lineage>
        <taxon>Eukaryota</taxon>
        <taxon>Viridiplantae</taxon>
        <taxon>Streptophyta</taxon>
        <taxon>Embryophyta</taxon>
        <taxon>Tracheophyta</taxon>
        <taxon>Spermatophyta</taxon>
        <taxon>Magnoliopsida</taxon>
        <taxon>Liliopsida</taxon>
        <taxon>Poales</taxon>
        <taxon>Poaceae</taxon>
        <taxon>PACMAD clade</taxon>
        <taxon>Arundinoideae</taxon>
        <taxon>Arundineae</taxon>
        <taxon>Arundo</taxon>
    </lineage>
</organism>